<protein>
    <recommendedName>
        <fullName evidence="3">F-box domain-containing protein</fullName>
    </recommendedName>
</protein>
<evidence type="ECO:0000313" key="1">
    <source>
        <dbReference type="EMBL" id="KAF7316525.1"/>
    </source>
</evidence>
<comment type="caution">
    <text evidence="1">The sequence shown here is derived from an EMBL/GenBank/DDBJ whole genome shotgun (WGS) entry which is preliminary data.</text>
</comment>
<sequence length="428" mass="48803">MRIPLELLQLIANAVPDDERQKLFALAQGCHRFAAIVQPVIFRKVSLAARHWAHSGNSPAHKLIRLLNDSPHIAPLVKELCIIEGDAYMGRRLHAMKHPHGTTYGWITDGCRALSLVLPMLTKLERISMETVNSPSRTSKLAHYLPWGDLRDSFKSALENIAPQLRFLYLPDISIASVPELQTLIALMERTHNPALPQLTLLVKQTKVSPLQTLQVNWRPKPQSLKLSDQPTYPMLRFLSSCLDTCGLTHLSLKLCHSDELNGLLPKVFPQNDIKHLRIWFTDDSHIPHQLPDIAACFPRLIELYLCCQFDLALIGQMYENCMSIPSLRPSGVTIERPVGSLPWGYEDEQLALWEFFVNALRREGPTDKGIVFRLNKWDSSKSARQRGGRYGRKVRDWLRKLDAKEDLIRFEVISEEDTFLAEYQAQG</sequence>
<evidence type="ECO:0008006" key="3">
    <source>
        <dbReference type="Google" id="ProtNLM"/>
    </source>
</evidence>
<dbReference type="RefSeq" id="XP_037226548.1">
    <property type="nucleotide sequence ID" value="XM_037358638.1"/>
</dbReference>
<name>A0A8H6TIU9_9AGAR</name>
<organism evidence="1 2">
    <name type="scientific">Mycena indigotica</name>
    <dbReference type="NCBI Taxonomy" id="2126181"/>
    <lineage>
        <taxon>Eukaryota</taxon>
        <taxon>Fungi</taxon>
        <taxon>Dikarya</taxon>
        <taxon>Basidiomycota</taxon>
        <taxon>Agaricomycotina</taxon>
        <taxon>Agaricomycetes</taxon>
        <taxon>Agaricomycetidae</taxon>
        <taxon>Agaricales</taxon>
        <taxon>Marasmiineae</taxon>
        <taxon>Mycenaceae</taxon>
        <taxon>Mycena</taxon>
    </lineage>
</organism>
<accession>A0A8H6TIU9</accession>
<proteinExistence type="predicted"/>
<gene>
    <name evidence="1" type="ORF">MIND_00171800</name>
</gene>
<keyword evidence="2" id="KW-1185">Reference proteome</keyword>
<dbReference type="AlphaFoldDB" id="A0A8H6TIU9"/>
<dbReference type="GeneID" id="59341154"/>
<dbReference type="OrthoDB" id="2933238at2759"/>
<evidence type="ECO:0000313" key="2">
    <source>
        <dbReference type="Proteomes" id="UP000636479"/>
    </source>
</evidence>
<reference evidence="1" key="1">
    <citation type="submission" date="2020-05" db="EMBL/GenBank/DDBJ databases">
        <title>Mycena genomes resolve the evolution of fungal bioluminescence.</title>
        <authorList>
            <person name="Tsai I.J."/>
        </authorList>
    </citation>
    <scope>NUCLEOTIDE SEQUENCE</scope>
    <source>
        <strain evidence="1">171206Taipei</strain>
    </source>
</reference>
<dbReference type="Proteomes" id="UP000636479">
    <property type="component" value="Unassembled WGS sequence"/>
</dbReference>
<dbReference type="EMBL" id="JACAZF010000001">
    <property type="protein sequence ID" value="KAF7316525.1"/>
    <property type="molecule type" value="Genomic_DNA"/>
</dbReference>